<reference evidence="1" key="1">
    <citation type="submission" date="2023-03" db="EMBL/GenBank/DDBJ databases">
        <title>Massive genome expansion in bonnet fungi (Mycena s.s.) driven by repeated elements and novel gene families across ecological guilds.</title>
        <authorList>
            <consortium name="Lawrence Berkeley National Laboratory"/>
            <person name="Harder C.B."/>
            <person name="Miyauchi S."/>
            <person name="Viragh M."/>
            <person name="Kuo A."/>
            <person name="Thoen E."/>
            <person name="Andreopoulos B."/>
            <person name="Lu D."/>
            <person name="Skrede I."/>
            <person name="Drula E."/>
            <person name="Henrissat B."/>
            <person name="Morin E."/>
            <person name="Kohler A."/>
            <person name="Barry K."/>
            <person name="LaButti K."/>
            <person name="Morin E."/>
            <person name="Salamov A."/>
            <person name="Lipzen A."/>
            <person name="Mereny Z."/>
            <person name="Hegedus B."/>
            <person name="Baldrian P."/>
            <person name="Stursova M."/>
            <person name="Weitz H."/>
            <person name="Taylor A."/>
            <person name="Grigoriev I.V."/>
            <person name="Nagy L.G."/>
            <person name="Martin F."/>
            <person name="Kauserud H."/>
        </authorList>
    </citation>
    <scope>NUCLEOTIDE SEQUENCE</scope>
    <source>
        <strain evidence="1">CBHHK200</strain>
    </source>
</reference>
<dbReference type="EMBL" id="JARJCM010000011">
    <property type="protein sequence ID" value="KAJ7042940.1"/>
    <property type="molecule type" value="Genomic_DNA"/>
</dbReference>
<dbReference type="Proteomes" id="UP001218188">
    <property type="component" value="Unassembled WGS sequence"/>
</dbReference>
<dbReference type="AlphaFoldDB" id="A0AAD6TD87"/>
<evidence type="ECO:0000313" key="2">
    <source>
        <dbReference type="Proteomes" id="UP001218188"/>
    </source>
</evidence>
<sequence length="131" mass="14582">LLQLRTGHIPLAKHLHRIQKADSPICPCCRQADETVMHYLLRCPAHADARRELVRAGGSQARVLAKLLGLPKLLPHLFRFLGRTGRFHSVHGELPPPPDPELPTRDEVIAMLNKFKVPSAVPRSANPFNTA</sequence>
<organism evidence="1 2">
    <name type="scientific">Mycena alexandri</name>
    <dbReference type="NCBI Taxonomy" id="1745969"/>
    <lineage>
        <taxon>Eukaryota</taxon>
        <taxon>Fungi</taxon>
        <taxon>Dikarya</taxon>
        <taxon>Basidiomycota</taxon>
        <taxon>Agaricomycotina</taxon>
        <taxon>Agaricomycetes</taxon>
        <taxon>Agaricomycetidae</taxon>
        <taxon>Agaricales</taxon>
        <taxon>Marasmiineae</taxon>
        <taxon>Mycenaceae</taxon>
        <taxon>Mycena</taxon>
    </lineage>
</organism>
<keyword evidence="2" id="KW-1185">Reference proteome</keyword>
<proteinExistence type="predicted"/>
<feature type="non-terminal residue" evidence="1">
    <location>
        <position position="1"/>
    </location>
</feature>
<protein>
    <recommendedName>
        <fullName evidence="3">Reverse transcriptase zinc-binding domain-containing protein</fullName>
    </recommendedName>
</protein>
<evidence type="ECO:0008006" key="3">
    <source>
        <dbReference type="Google" id="ProtNLM"/>
    </source>
</evidence>
<gene>
    <name evidence="1" type="ORF">C8F04DRAFT_944955</name>
</gene>
<comment type="caution">
    <text evidence="1">The sequence shown here is derived from an EMBL/GenBank/DDBJ whole genome shotgun (WGS) entry which is preliminary data.</text>
</comment>
<accession>A0AAD6TD87</accession>
<evidence type="ECO:0000313" key="1">
    <source>
        <dbReference type="EMBL" id="KAJ7042940.1"/>
    </source>
</evidence>
<name>A0AAD6TD87_9AGAR</name>